<reference evidence="1 2" key="1">
    <citation type="journal article" date="2017" name="Antonie Van Leeuwenhoek">
        <title>Rhizobium rhizosphaerae sp. nov., a novel species isolated from rice rhizosphere.</title>
        <authorList>
            <person name="Zhao J.J."/>
            <person name="Zhang J."/>
            <person name="Zhang R.J."/>
            <person name="Zhang C.W."/>
            <person name="Yin H.Q."/>
            <person name="Zhang X.X."/>
        </authorList>
    </citation>
    <scope>NUCLEOTIDE SEQUENCE [LARGE SCALE GENOMIC DNA]</scope>
    <source>
        <strain evidence="1 2">KMM 241</strain>
    </source>
</reference>
<dbReference type="AlphaFoldDB" id="K6YPM4"/>
<dbReference type="EMBL" id="BAEP01000074">
    <property type="protein sequence ID" value="GAC25921.1"/>
    <property type="molecule type" value="Genomic_DNA"/>
</dbReference>
<evidence type="ECO:0000313" key="1">
    <source>
        <dbReference type="EMBL" id="GAC25921.1"/>
    </source>
</evidence>
<comment type="caution">
    <text evidence="1">The sequence shown here is derived from an EMBL/GenBank/DDBJ whole genome shotgun (WGS) entry which is preliminary data.</text>
</comment>
<name>K6YPM4_9ALTE</name>
<evidence type="ECO:0000313" key="2">
    <source>
        <dbReference type="Proteomes" id="UP000006263"/>
    </source>
</evidence>
<protein>
    <submittedName>
        <fullName evidence="1">Uncharacterized protein</fullName>
    </submittedName>
</protein>
<dbReference type="Proteomes" id="UP000006263">
    <property type="component" value="Unassembled WGS sequence"/>
</dbReference>
<sequence>MQTPSQPITVSVLTITILTVPTILAKNTRGTSREKHDYTFGITIIEPQINNPY</sequence>
<organism evidence="1 2">
    <name type="scientific">Paraglaciecola mesophila KMM 241</name>
    <dbReference type="NCBI Taxonomy" id="1128912"/>
    <lineage>
        <taxon>Bacteria</taxon>
        <taxon>Pseudomonadati</taxon>
        <taxon>Pseudomonadota</taxon>
        <taxon>Gammaproteobacteria</taxon>
        <taxon>Alteromonadales</taxon>
        <taxon>Alteromonadaceae</taxon>
        <taxon>Paraglaciecola</taxon>
    </lineage>
</organism>
<proteinExistence type="predicted"/>
<accession>K6YPM4</accession>
<gene>
    <name evidence="1" type="ORF">GMES_3644</name>
</gene>